<dbReference type="Proteomes" id="UP000198816">
    <property type="component" value="Unassembled WGS sequence"/>
</dbReference>
<dbReference type="OrthoDB" id="7064465at2"/>
<dbReference type="RefSeq" id="WP_093033696.1">
    <property type="nucleotide sequence ID" value="NZ_FNNZ01000014.1"/>
</dbReference>
<keyword evidence="2" id="KW-1185">Reference proteome</keyword>
<protein>
    <submittedName>
        <fullName evidence="1">Uncharacterized protein</fullName>
    </submittedName>
</protein>
<dbReference type="EMBL" id="FNNZ01000014">
    <property type="protein sequence ID" value="SDX09724.1"/>
    <property type="molecule type" value="Genomic_DNA"/>
</dbReference>
<reference evidence="2" key="1">
    <citation type="submission" date="2016-10" db="EMBL/GenBank/DDBJ databases">
        <authorList>
            <person name="Varghese N."/>
            <person name="Submissions S."/>
        </authorList>
    </citation>
    <scope>NUCLEOTIDE SEQUENCE [LARGE SCALE GENOMIC DNA]</scope>
    <source>
        <strain evidence="2">DSM 217</strain>
    </source>
</reference>
<accession>A0A1H2YYI6</accession>
<gene>
    <name evidence="1" type="ORF">SAMN05421783_11417</name>
</gene>
<dbReference type="AlphaFoldDB" id="A0A1H2YYI6"/>
<sequence length="63" mass="6718">MAKVLLASLIIFLVLAAWVMVERLYAAFAVRHPELGPFRRNDGGCSCGSGSCERRSDGASCGT</sequence>
<organism evidence="1 2">
    <name type="scientific">Thiocapsa roseopersicina</name>
    <dbReference type="NCBI Taxonomy" id="1058"/>
    <lineage>
        <taxon>Bacteria</taxon>
        <taxon>Pseudomonadati</taxon>
        <taxon>Pseudomonadota</taxon>
        <taxon>Gammaproteobacteria</taxon>
        <taxon>Chromatiales</taxon>
        <taxon>Chromatiaceae</taxon>
        <taxon>Thiocapsa</taxon>
    </lineage>
</organism>
<evidence type="ECO:0000313" key="1">
    <source>
        <dbReference type="EMBL" id="SDX09724.1"/>
    </source>
</evidence>
<dbReference type="STRING" id="1058.SAMN05421783_11417"/>
<proteinExistence type="predicted"/>
<name>A0A1H2YYI6_THIRO</name>
<evidence type="ECO:0000313" key="2">
    <source>
        <dbReference type="Proteomes" id="UP000198816"/>
    </source>
</evidence>